<gene>
    <name evidence="4" type="ORF">GMORB2_6227</name>
</gene>
<keyword evidence="1" id="KW-0999">Mitochondrion inner membrane</keyword>
<evidence type="ECO:0000313" key="4">
    <source>
        <dbReference type="EMBL" id="KAF4123526.1"/>
    </source>
</evidence>
<keyword evidence="5" id="KW-1185">Reference proteome</keyword>
<feature type="chain" id="PRO_5040128074" description="MICOS complex subunit" evidence="3">
    <location>
        <begin position="30"/>
        <end position="265"/>
    </location>
</feature>
<evidence type="ECO:0000256" key="3">
    <source>
        <dbReference type="SAM" id="SignalP"/>
    </source>
</evidence>
<dbReference type="Proteomes" id="UP000749293">
    <property type="component" value="Unassembled WGS sequence"/>
</dbReference>
<keyword evidence="1" id="KW-0472">Membrane</keyword>
<organism evidence="4 5">
    <name type="scientific">Geosmithia morbida</name>
    <dbReference type="NCBI Taxonomy" id="1094350"/>
    <lineage>
        <taxon>Eukaryota</taxon>
        <taxon>Fungi</taxon>
        <taxon>Dikarya</taxon>
        <taxon>Ascomycota</taxon>
        <taxon>Pezizomycotina</taxon>
        <taxon>Sordariomycetes</taxon>
        <taxon>Hypocreomycetidae</taxon>
        <taxon>Hypocreales</taxon>
        <taxon>Bionectriaceae</taxon>
        <taxon>Geosmithia</taxon>
    </lineage>
</organism>
<dbReference type="GeneID" id="55972452"/>
<dbReference type="InterPro" id="IPR019166">
    <property type="entry name" value="MIC26/MIC27"/>
</dbReference>
<dbReference type="Pfam" id="PF09769">
    <property type="entry name" value="ApoO"/>
    <property type="match status" value="1"/>
</dbReference>
<dbReference type="GO" id="GO:0061617">
    <property type="term" value="C:MICOS complex"/>
    <property type="evidence" value="ECO:0007669"/>
    <property type="project" value="UniProtKB-UniRule"/>
</dbReference>
<keyword evidence="1" id="KW-0496">Mitochondrion</keyword>
<dbReference type="InterPro" id="IPR033181">
    <property type="entry name" value="Mic26_fungi"/>
</dbReference>
<dbReference type="EMBL" id="JAANYQ010000006">
    <property type="protein sequence ID" value="KAF4123526.1"/>
    <property type="molecule type" value="Genomic_DNA"/>
</dbReference>
<reference evidence="4" key="1">
    <citation type="submission" date="2020-03" db="EMBL/GenBank/DDBJ databases">
        <title>Site-based positive gene gene selection in Geosmithia morbida across the United States reveals a broad range of putative effectors and factors for local host and environmental adapation.</title>
        <authorList>
            <person name="Onufrak A."/>
            <person name="Murdoch R.W."/>
            <person name="Gazis R."/>
            <person name="Huff M."/>
            <person name="Staton M."/>
            <person name="Klingeman W."/>
            <person name="Hadziabdic D."/>
        </authorList>
    </citation>
    <scope>NUCLEOTIDE SEQUENCE</scope>
    <source>
        <strain evidence="4">1262</strain>
    </source>
</reference>
<name>A0A9P5D4G9_9HYPO</name>
<comment type="subcellular location">
    <subcellularLocation>
        <location evidence="1">Mitochondrion inner membrane</location>
    </subcellularLocation>
</comment>
<evidence type="ECO:0000256" key="2">
    <source>
        <dbReference type="SAM" id="MobiDB-lite"/>
    </source>
</evidence>
<dbReference type="GO" id="GO:0044284">
    <property type="term" value="C:mitochondrial crista junction"/>
    <property type="evidence" value="ECO:0007669"/>
    <property type="project" value="TreeGrafter"/>
</dbReference>
<dbReference type="PANTHER" id="PTHR28268">
    <property type="entry name" value="MICOS SUBUNIT MIC26"/>
    <property type="match status" value="1"/>
</dbReference>
<proteinExistence type="predicted"/>
<dbReference type="AlphaFoldDB" id="A0A9P5D4G9"/>
<protein>
    <recommendedName>
        <fullName evidence="1">MICOS complex subunit</fullName>
    </recommendedName>
</protein>
<comment type="function">
    <text evidence="1">Component of the MICOS complex, a large protein complex of the mitochondrial inner membrane that plays crucial roles in the maintenance of crista junctions, inner membrane architecture, and formation of contact sites to the outer membrane.</text>
</comment>
<sequence length="265" mass="28722">MAARVLLQRRSLATMALGGMALAPATVYAEAPQSYKACRPTPERSYKLFRKSIYDDVAAEVVPANAAPAKEAPARAAATQEITKSTEGTVPERRPTPTDRLAVQIGNARLFLHKYVAAAEDRVNEMVDSAFSLERSFTGTLASLAPPRDSGEKLMPGSIYVIVAAMAGSIVTRNRNILLRATAPLALGVGAAWTVLPITMRNVSDLAWEYEKRVPAVADAHIQTREGIEKAISFAKVHKEVGLRLVNDKVTEARETVEGWVRQGK</sequence>
<accession>A0A9P5D4G9</accession>
<evidence type="ECO:0000313" key="5">
    <source>
        <dbReference type="Proteomes" id="UP000749293"/>
    </source>
</evidence>
<dbReference type="OrthoDB" id="2399148at2759"/>
<comment type="subunit">
    <text evidence="1">Component of the mitochondrial contact site and cristae organizing system (MICOS) complex.</text>
</comment>
<dbReference type="PANTHER" id="PTHR28268:SF1">
    <property type="entry name" value="MICOS SUBUNIT MIC26"/>
    <property type="match status" value="1"/>
</dbReference>
<comment type="caution">
    <text evidence="4">The sequence shown here is derived from an EMBL/GenBank/DDBJ whole genome shotgun (WGS) entry which is preliminary data.</text>
</comment>
<feature type="signal peptide" evidence="3">
    <location>
        <begin position="1"/>
        <end position="29"/>
    </location>
</feature>
<keyword evidence="3" id="KW-0732">Signal</keyword>
<dbReference type="GO" id="GO:0042407">
    <property type="term" value="P:cristae formation"/>
    <property type="evidence" value="ECO:0007669"/>
    <property type="project" value="InterPro"/>
</dbReference>
<feature type="region of interest" description="Disordered" evidence="2">
    <location>
        <begin position="72"/>
        <end position="97"/>
    </location>
</feature>
<dbReference type="RefSeq" id="XP_035322178.1">
    <property type="nucleotide sequence ID" value="XM_035468197.1"/>
</dbReference>
<evidence type="ECO:0000256" key="1">
    <source>
        <dbReference type="RuleBase" id="RU363021"/>
    </source>
</evidence>